<evidence type="ECO:0000256" key="2">
    <source>
        <dbReference type="ARBA" id="ARBA00008558"/>
    </source>
</evidence>
<dbReference type="SUPFAM" id="SSF48208">
    <property type="entry name" value="Six-hairpin glycosidases"/>
    <property type="match status" value="1"/>
</dbReference>
<proteinExistence type="inferred from homology"/>
<dbReference type="InterPro" id="IPR008928">
    <property type="entry name" value="6-hairpin_glycosidase_sf"/>
</dbReference>
<gene>
    <name evidence="5" type="ORF">E1750_12030</name>
</gene>
<reference evidence="6" key="1">
    <citation type="submission" date="2019-03" db="EMBL/GenBank/DDBJ databases">
        <title>Flavobacterium sp.</title>
        <authorList>
            <person name="Kim H."/>
        </authorList>
    </citation>
    <scope>NUCLEOTIDE SEQUENCE [LARGE SCALE GENOMIC DNA]</scope>
    <source>
        <strain evidence="6">GS13</strain>
    </source>
</reference>
<dbReference type="HAMAP" id="MF_00929">
    <property type="entry name" value="Cellobiose_2_epim"/>
    <property type="match status" value="1"/>
</dbReference>
<dbReference type="OrthoDB" id="618431at2"/>
<comment type="similarity">
    <text evidence="2">Belongs to the N-acylglucosamine 2-epimerase family.</text>
</comment>
<dbReference type="RefSeq" id="WP_133277013.1">
    <property type="nucleotide sequence ID" value="NZ_CP037933.1"/>
</dbReference>
<evidence type="ECO:0000256" key="1">
    <source>
        <dbReference type="ARBA" id="ARBA00001470"/>
    </source>
</evidence>
<dbReference type="Proteomes" id="UP000291124">
    <property type="component" value="Chromosome"/>
</dbReference>
<dbReference type="Gene3D" id="1.50.10.10">
    <property type="match status" value="1"/>
</dbReference>
<protein>
    <recommendedName>
        <fullName evidence="4">Cellobiose 2-epimerase</fullName>
        <shortName evidence="4">CE</shortName>
        <ecNumber evidence="4">5.1.3.11</ecNumber>
    </recommendedName>
</protein>
<name>A0A4P6Y990_9FLAO</name>
<evidence type="ECO:0000313" key="6">
    <source>
        <dbReference type="Proteomes" id="UP000291124"/>
    </source>
</evidence>
<evidence type="ECO:0000313" key="5">
    <source>
        <dbReference type="EMBL" id="QBN19496.1"/>
    </source>
</evidence>
<keyword evidence="3 4" id="KW-0413">Isomerase</keyword>
<sequence>MTTNLQQLKAEVENELITNILPFWMNRMPDDVNGGFYGQVTAENKVVRNAPKGGILNSRILWTFSAAYRLTSKPEYKEIADRAKEYLITKFIDQTYGGVYWQLNAAGIPTDTKKQMYNLGFAIYGLSEYYRATQDSSALEEAIKLFELIEKYSFDTLDNGYFEAFKREWNEMEDMRLSEKDANEKKTMNTHLHILEPYTNLYRVWKSPELKAKIENLIHIFIEKILNSDNHHLGLFFDEKWNRKGNSFSYGHDIEAAWLIHEAAIEIDNKQLLEKVRAKVLPIVDAALEGYQSDGSLAYEFDAEMQHTDTESHWWVQAETMVGAFDAYQLSGNQKYLQVVFSTWEYIKANLVDCENGEWHWSRMPDGSVHPTQDKAGFWKCPYHNGRMCMELMMRI</sequence>
<keyword evidence="6" id="KW-1185">Reference proteome</keyword>
<dbReference type="Pfam" id="PF07221">
    <property type="entry name" value="GlcNAc_2-epim"/>
    <property type="match status" value="1"/>
</dbReference>
<dbReference type="PANTHER" id="PTHR15108">
    <property type="entry name" value="N-ACYLGLUCOSAMINE-2-EPIMERASE"/>
    <property type="match status" value="1"/>
</dbReference>
<dbReference type="AlphaFoldDB" id="A0A4P6Y990"/>
<dbReference type="EMBL" id="CP037933">
    <property type="protein sequence ID" value="QBN19496.1"/>
    <property type="molecule type" value="Genomic_DNA"/>
</dbReference>
<comment type="catalytic activity">
    <reaction evidence="1 4">
        <text>D-cellobiose = beta-D-glucosyl-(1-&gt;4)-D-mannopyranose</text>
        <dbReference type="Rhea" id="RHEA:23384"/>
        <dbReference type="ChEBI" id="CHEBI:17057"/>
        <dbReference type="ChEBI" id="CHEBI:47931"/>
        <dbReference type="EC" id="5.1.3.11"/>
    </reaction>
</comment>
<dbReference type="InterPro" id="IPR012341">
    <property type="entry name" value="6hp_glycosidase-like_sf"/>
</dbReference>
<comment type="similarity">
    <text evidence="4">Belongs to the cellobiose 2-epimerase family.</text>
</comment>
<dbReference type="InterPro" id="IPR010819">
    <property type="entry name" value="AGE/CE"/>
</dbReference>
<dbReference type="GO" id="GO:0047736">
    <property type="term" value="F:cellobiose epimerase activity"/>
    <property type="evidence" value="ECO:0007669"/>
    <property type="project" value="UniProtKB-UniRule"/>
</dbReference>
<dbReference type="EC" id="5.1.3.11" evidence="4"/>
<dbReference type="KEGG" id="fnk:E1750_12030"/>
<organism evidence="5 6">
    <name type="scientific">Flavobacterium nackdongense</name>
    <dbReference type="NCBI Taxonomy" id="2547394"/>
    <lineage>
        <taxon>Bacteria</taxon>
        <taxon>Pseudomonadati</taxon>
        <taxon>Bacteroidota</taxon>
        <taxon>Flavobacteriia</taxon>
        <taxon>Flavobacteriales</taxon>
        <taxon>Flavobacteriaceae</taxon>
        <taxon>Flavobacterium</taxon>
    </lineage>
</organism>
<evidence type="ECO:0000256" key="4">
    <source>
        <dbReference type="HAMAP-Rule" id="MF_00929"/>
    </source>
</evidence>
<dbReference type="InterPro" id="IPR028584">
    <property type="entry name" value="Cellobiose_2_epim"/>
</dbReference>
<evidence type="ECO:0000256" key="3">
    <source>
        <dbReference type="ARBA" id="ARBA00023235"/>
    </source>
</evidence>
<comment type="function">
    <text evidence="4">Catalyzes the reversible epimerization of cellobiose to 4-O-beta-D-glucopyranosyl-D-mannose (Glc-Man).</text>
</comment>
<dbReference type="GO" id="GO:0005975">
    <property type="term" value="P:carbohydrate metabolic process"/>
    <property type="evidence" value="ECO:0007669"/>
    <property type="project" value="InterPro"/>
</dbReference>
<accession>A0A4P6Y990</accession>